<name>A0A7S8C6V6_9HYPH</name>
<proteinExistence type="predicted"/>
<dbReference type="KEGG" id="kmn:HW532_18485"/>
<evidence type="ECO:0000313" key="1">
    <source>
        <dbReference type="EMBL" id="QPC44508.1"/>
    </source>
</evidence>
<organism evidence="1 2">
    <name type="scientific">Kaustia mangrovi</name>
    <dbReference type="NCBI Taxonomy" id="2593653"/>
    <lineage>
        <taxon>Bacteria</taxon>
        <taxon>Pseudomonadati</taxon>
        <taxon>Pseudomonadota</taxon>
        <taxon>Alphaproteobacteria</taxon>
        <taxon>Hyphomicrobiales</taxon>
        <taxon>Parvibaculaceae</taxon>
        <taxon>Kaustia</taxon>
    </lineage>
</organism>
<dbReference type="Proteomes" id="UP000593594">
    <property type="component" value="Chromosome"/>
</dbReference>
<keyword evidence="2" id="KW-1185">Reference proteome</keyword>
<accession>A0A7S8C6V6</accession>
<evidence type="ECO:0000313" key="2">
    <source>
        <dbReference type="Proteomes" id="UP000593594"/>
    </source>
</evidence>
<dbReference type="RefSeq" id="WP_213161879.1">
    <property type="nucleotide sequence ID" value="NZ_CP058214.1"/>
</dbReference>
<reference evidence="1 2" key="1">
    <citation type="submission" date="2020-06" db="EMBL/GenBank/DDBJ databases">
        <title>Genome sequence of 2 isolates from Red Sea Mangroves.</title>
        <authorList>
            <person name="Sefrji F."/>
            <person name="Michoud G."/>
            <person name="Merlino G."/>
            <person name="Daffonchio D."/>
        </authorList>
    </citation>
    <scope>NUCLEOTIDE SEQUENCE [LARGE SCALE GENOMIC DNA]</scope>
    <source>
        <strain evidence="1 2">R1DC25</strain>
    </source>
</reference>
<dbReference type="AlphaFoldDB" id="A0A7S8C6V6"/>
<protein>
    <submittedName>
        <fullName evidence="1">Uncharacterized protein</fullName>
    </submittedName>
</protein>
<sequence length="171" mass="18636">MVAILATGSVATVSAEDGPIIVPERIQEIALEFPVSKRLEIDWAEAEASDVARYMGFLAATTVIAEKIAKGNSRERPSDDDYRAALTAQCIGPPNKPPLVQEYWESEVPAFYNSKVRATLREAVGPLAVEIASNWGEGQDKAWSTVDATWPTKADAYFDKVLNVRPLVGND</sequence>
<gene>
    <name evidence="1" type="ORF">HW532_18485</name>
</gene>
<dbReference type="EMBL" id="CP058214">
    <property type="protein sequence ID" value="QPC44508.1"/>
    <property type="molecule type" value="Genomic_DNA"/>
</dbReference>